<dbReference type="PANTHER" id="PTHR48098:SF3">
    <property type="entry name" value="IRON(III) ENTEROBACTIN ESTERASE"/>
    <property type="match status" value="1"/>
</dbReference>
<feature type="transmembrane region" description="Helical" evidence="5">
    <location>
        <begin position="144"/>
        <end position="166"/>
    </location>
</feature>
<feature type="transmembrane region" description="Helical" evidence="5">
    <location>
        <begin position="178"/>
        <end position="211"/>
    </location>
</feature>
<evidence type="ECO:0000313" key="8">
    <source>
        <dbReference type="Proteomes" id="UP001176883"/>
    </source>
</evidence>
<dbReference type="InterPro" id="IPR029058">
    <property type="entry name" value="AB_hydrolase_fold"/>
</dbReference>
<reference evidence="7" key="1">
    <citation type="submission" date="2023-07" db="EMBL/GenBank/DDBJ databases">
        <title>Two novel species in the genus Flavivirga.</title>
        <authorList>
            <person name="Kwon K."/>
        </authorList>
    </citation>
    <scope>NUCLEOTIDE SEQUENCE</scope>
    <source>
        <strain evidence="7">KCTC 52353</strain>
    </source>
</reference>
<dbReference type="Pfam" id="PF04932">
    <property type="entry name" value="Wzy_C"/>
    <property type="match status" value="1"/>
</dbReference>
<feature type="transmembrane region" description="Helical" evidence="5">
    <location>
        <begin position="231"/>
        <end position="248"/>
    </location>
</feature>
<feature type="domain" description="O-antigen ligase-related" evidence="6">
    <location>
        <begin position="11"/>
        <end position="158"/>
    </location>
</feature>
<evidence type="ECO:0000256" key="2">
    <source>
        <dbReference type="ARBA" id="ARBA00022692"/>
    </source>
</evidence>
<dbReference type="SUPFAM" id="SSF53474">
    <property type="entry name" value="alpha/beta-Hydrolases"/>
    <property type="match status" value="1"/>
</dbReference>
<dbReference type="GO" id="GO:0016787">
    <property type="term" value="F:hydrolase activity"/>
    <property type="evidence" value="ECO:0007669"/>
    <property type="project" value="UniProtKB-KW"/>
</dbReference>
<feature type="transmembrane region" description="Helical" evidence="5">
    <location>
        <begin position="55"/>
        <end position="73"/>
    </location>
</feature>
<comment type="subcellular location">
    <subcellularLocation>
        <location evidence="1">Membrane</location>
        <topology evidence="1">Multi-pass membrane protein</topology>
    </subcellularLocation>
</comment>
<dbReference type="InterPro" id="IPR000801">
    <property type="entry name" value="Esterase-like"/>
</dbReference>
<dbReference type="EMBL" id="JAUOEK010000020">
    <property type="protein sequence ID" value="MDO5968366.1"/>
    <property type="molecule type" value="Genomic_DNA"/>
</dbReference>
<name>A0ABT8W5I4_9FLAO</name>
<protein>
    <submittedName>
        <fullName evidence="7">Alpha/beta hydrolase-fold protein</fullName>
    </submittedName>
</protein>
<keyword evidence="4 5" id="KW-0472">Membrane</keyword>
<dbReference type="Pfam" id="PF00756">
    <property type="entry name" value="Esterase"/>
    <property type="match status" value="1"/>
</dbReference>
<dbReference type="Proteomes" id="UP001176883">
    <property type="component" value="Unassembled WGS sequence"/>
</dbReference>
<keyword evidence="2 5" id="KW-0812">Transmembrane</keyword>
<keyword evidence="8" id="KW-1185">Reference proteome</keyword>
<feature type="transmembrane region" description="Helical" evidence="5">
    <location>
        <begin position="24"/>
        <end position="43"/>
    </location>
</feature>
<evidence type="ECO:0000313" key="7">
    <source>
        <dbReference type="EMBL" id="MDO5968366.1"/>
    </source>
</evidence>
<organism evidence="7 8">
    <name type="scientific">Flavivirga aquimarina</name>
    <dbReference type="NCBI Taxonomy" id="2027862"/>
    <lineage>
        <taxon>Bacteria</taxon>
        <taxon>Pseudomonadati</taxon>
        <taxon>Bacteroidota</taxon>
        <taxon>Flavobacteriia</taxon>
        <taxon>Flavobacteriales</taxon>
        <taxon>Flavobacteriaceae</taxon>
        <taxon>Flavivirga</taxon>
    </lineage>
</organism>
<sequence length="644" mass="74138">MIFTGVIFTSTIVAVIIMSKSRGTWLALISSISLLLLTSKKIIGFITKPSTSVKVIGLLSIMILIFISGKYIYSLNKESVSGRTLIAKITLQEIIDKPLLGHGIFTFPGGYNSVKANYFSSQNRPWDEIKVGDYVYSAFNDYLMIGYEFGLLVLLLIVFLGVMLFLKSKITIETRLGMALVLNIAVWALFNTILGSVSIILIGILGLSLIFLYGDLNKDFFKTNFHLNKNVLLALVFSFSCLGIYVVSTKIYGVKKFKNYYTQNRGLFDKEQLIRLSKPLENNRNNDFELGKALYKLGYLNESYGLMEKSFKKTSLPTNGRQLAEFYSKNGNYNRANEIYQFNINVEPYRYEPQMDHISLLEKTNNYNEIVKRSHEIIEFPVKIPSQKVNEYKELSKKRVEKYSKYVDSSSILKGTLSKPFTIKSKLLNKKLLYKIYLPPISLINKKLPIVYINDGRSYIKKGHAVKVLDSLINNNIIKPIAAVFLEPRDGNRKWKNVRQELFLCNPTFVDFFLEEFMSHIERKYPISNLKKDRTIMGMSFGGLAAAYIANTSPNSFKNVIMQSPAFHPCPEIYKVYSKEPKRDFKMYLSYGTGKDTEKQDLPMIRILNEKDYKLKVERVEGGNHTWDVWKEQLDDIFMYYFKK</sequence>
<dbReference type="RefSeq" id="WP_303276047.1">
    <property type="nucleotide sequence ID" value="NZ_JAUOEK010000020.1"/>
</dbReference>
<keyword evidence="7" id="KW-0378">Hydrolase</keyword>
<evidence type="ECO:0000256" key="3">
    <source>
        <dbReference type="ARBA" id="ARBA00022989"/>
    </source>
</evidence>
<proteinExistence type="predicted"/>
<evidence type="ECO:0000256" key="5">
    <source>
        <dbReference type="SAM" id="Phobius"/>
    </source>
</evidence>
<evidence type="ECO:0000256" key="1">
    <source>
        <dbReference type="ARBA" id="ARBA00004141"/>
    </source>
</evidence>
<gene>
    <name evidence="7" type="ORF">Q4Q35_00965</name>
</gene>
<accession>A0ABT8W5I4</accession>
<dbReference type="InterPro" id="IPR050583">
    <property type="entry name" value="Mycobacterial_A85_antigen"/>
</dbReference>
<keyword evidence="3 5" id="KW-1133">Transmembrane helix</keyword>
<dbReference type="InterPro" id="IPR007016">
    <property type="entry name" value="O-antigen_ligase-rel_domated"/>
</dbReference>
<dbReference type="Gene3D" id="3.40.50.1820">
    <property type="entry name" value="alpha/beta hydrolase"/>
    <property type="match status" value="1"/>
</dbReference>
<evidence type="ECO:0000256" key="4">
    <source>
        <dbReference type="ARBA" id="ARBA00023136"/>
    </source>
</evidence>
<comment type="caution">
    <text evidence="7">The sequence shown here is derived from an EMBL/GenBank/DDBJ whole genome shotgun (WGS) entry which is preliminary data.</text>
</comment>
<dbReference type="PANTHER" id="PTHR48098">
    <property type="entry name" value="ENTEROCHELIN ESTERASE-RELATED"/>
    <property type="match status" value="1"/>
</dbReference>
<evidence type="ECO:0000259" key="6">
    <source>
        <dbReference type="Pfam" id="PF04932"/>
    </source>
</evidence>